<dbReference type="EMBL" id="VDEP01000136">
    <property type="protein sequence ID" value="KAA1129695.1"/>
    <property type="molecule type" value="Genomic_DNA"/>
</dbReference>
<feature type="chain" id="PRO_5022702853" evidence="2">
    <location>
        <begin position="21"/>
        <end position="128"/>
    </location>
</feature>
<reference evidence="3 4" key="1">
    <citation type="submission" date="2019-05" db="EMBL/GenBank/DDBJ databases">
        <title>Emergence of the Ug99 lineage of the wheat stem rust pathogen through somatic hybridization.</title>
        <authorList>
            <person name="Li F."/>
            <person name="Upadhyaya N.M."/>
            <person name="Sperschneider J."/>
            <person name="Matny O."/>
            <person name="Nguyen-Phuc H."/>
            <person name="Mago R."/>
            <person name="Raley C."/>
            <person name="Miller M.E."/>
            <person name="Silverstein K.A.T."/>
            <person name="Henningsen E."/>
            <person name="Hirsch C.D."/>
            <person name="Visser B."/>
            <person name="Pretorius Z.A."/>
            <person name="Steffenson B.J."/>
            <person name="Schwessinger B."/>
            <person name="Dodds P.N."/>
            <person name="Figueroa M."/>
        </authorList>
    </citation>
    <scope>NUCLEOTIDE SEQUENCE [LARGE SCALE GENOMIC DNA]</scope>
    <source>
        <strain evidence="3 4">Ug99</strain>
    </source>
</reference>
<accession>A0A5B0RX30</accession>
<dbReference type="AlphaFoldDB" id="A0A5B0RX30"/>
<protein>
    <submittedName>
        <fullName evidence="3">Uncharacterized protein</fullName>
    </submittedName>
</protein>
<evidence type="ECO:0000256" key="2">
    <source>
        <dbReference type="SAM" id="SignalP"/>
    </source>
</evidence>
<feature type="compositionally biased region" description="Low complexity" evidence="1">
    <location>
        <begin position="100"/>
        <end position="118"/>
    </location>
</feature>
<gene>
    <name evidence="3" type="ORF">PGTUg99_034571</name>
</gene>
<organism evidence="3 4">
    <name type="scientific">Puccinia graminis f. sp. tritici</name>
    <dbReference type="NCBI Taxonomy" id="56615"/>
    <lineage>
        <taxon>Eukaryota</taxon>
        <taxon>Fungi</taxon>
        <taxon>Dikarya</taxon>
        <taxon>Basidiomycota</taxon>
        <taxon>Pucciniomycotina</taxon>
        <taxon>Pucciniomycetes</taxon>
        <taxon>Pucciniales</taxon>
        <taxon>Pucciniaceae</taxon>
        <taxon>Puccinia</taxon>
    </lineage>
</organism>
<evidence type="ECO:0000313" key="3">
    <source>
        <dbReference type="EMBL" id="KAA1129695.1"/>
    </source>
</evidence>
<name>A0A5B0RX30_PUCGR</name>
<evidence type="ECO:0000313" key="4">
    <source>
        <dbReference type="Proteomes" id="UP000325313"/>
    </source>
</evidence>
<keyword evidence="2" id="KW-0732">Signal</keyword>
<proteinExistence type="predicted"/>
<evidence type="ECO:0000256" key="1">
    <source>
        <dbReference type="SAM" id="MobiDB-lite"/>
    </source>
</evidence>
<comment type="caution">
    <text evidence="3">The sequence shown here is derived from an EMBL/GenBank/DDBJ whole genome shotgun (WGS) entry which is preliminary data.</text>
</comment>
<sequence>MKFAIILCGVLLAFIPTGLAVVVDCAVCKQPGAQEILQVEPEMGKCGKVLPNNQVCNKERTKMFFRCVIPSCKEITVKNKIFLVWSAEDCDHENIQPWKNSNPSPSGASSSSAGPSSGRTVQYHEFFK</sequence>
<feature type="signal peptide" evidence="2">
    <location>
        <begin position="1"/>
        <end position="20"/>
    </location>
</feature>
<dbReference type="Proteomes" id="UP000325313">
    <property type="component" value="Unassembled WGS sequence"/>
</dbReference>
<feature type="region of interest" description="Disordered" evidence="1">
    <location>
        <begin position="96"/>
        <end position="120"/>
    </location>
</feature>